<accession>A0ABS1F4S2</accession>
<organism evidence="2 3">
    <name type="scientific">Azospirillum endophyticum</name>
    <dbReference type="NCBI Taxonomy" id="2800326"/>
    <lineage>
        <taxon>Bacteria</taxon>
        <taxon>Pseudomonadati</taxon>
        <taxon>Pseudomonadota</taxon>
        <taxon>Alphaproteobacteria</taxon>
        <taxon>Rhodospirillales</taxon>
        <taxon>Azospirillaceae</taxon>
        <taxon>Azospirillum</taxon>
    </lineage>
</organism>
<dbReference type="EMBL" id="JAENHM010000041">
    <property type="protein sequence ID" value="MBK1838402.1"/>
    <property type="molecule type" value="Genomic_DNA"/>
</dbReference>
<sequence>MHPVERMLTDALAEGREPTLSEVGGARALADARADLVRSDWMHELLRIAVMVWPDAGPEERSDLAAFIAACAQAPFDGIVARDAVLTVCRGELPQDLLTTCFRAFLDRAADRSAEPPARWWALYGAWDLTRDDASRKYRFLAALEDTGLDDVPSYLRHVAAIAGAAHARWREEPMLERLRRLCDIQEARDEAAFALGMAALATALEAAAAVEAEERFGRAESWFTMSIAAREGRSDAEAYRAAVRAVLAFRRGAAPDTLAGLADELHRAATMYLTWNADEDDPPLLSQRLTEAACWQSLAAKLGGLAQRLELPAWLDPSAVLESEVFAAYVAGRSFLGRAADGGLEALVRPRIEDAVLARRHQLCVLDQWLAEKAAGSDWAGVADDLRRRLREREAEDSPGNCLGTPPKTSLAASR</sequence>
<feature type="region of interest" description="Disordered" evidence="1">
    <location>
        <begin position="393"/>
        <end position="416"/>
    </location>
</feature>
<evidence type="ECO:0000256" key="1">
    <source>
        <dbReference type="SAM" id="MobiDB-lite"/>
    </source>
</evidence>
<dbReference type="RefSeq" id="WP_200193854.1">
    <property type="nucleotide sequence ID" value="NZ_JAENHM010000041.1"/>
</dbReference>
<reference evidence="3" key="1">
    <citation type="submission" date="2021-01" db="EMBL/GenBank/DDBJ databases">
        <title>Genome public.</title>
        <authorList>
            <person name="Liu C."/>
            <person name="Sun Q."/>
        </authorList>
    </citation>
    <scope>NUCLEOTIDE SEQUENCE [LARGE SCALE GENOMIC DNA]</scope>
    <source>
        <strain evidence="3">YIM B02556</strain>
    </source>
</reference>
<evidence type="ECO:0000313" key="3">
    <source>
        <dbReference type="Proteomes" id="UP000652760"/>
    </source>
</evidence>
<gene>
    <name evidence="2" type="ORF">JHL17_13360</name>
</gene>
<dbReference type="Proteomes" id="UP000652760">
    <property type="component" value="Unassembled WGS sequence"/>
</dbReference>
<protein>
    <submittedName>
        <fullName evidence="2">Uncharacterized protein</fullName>
    </submittedName>
</protein>
<evidence type="ECO:0000313" key="2">
    <source>
        <dbReference type="EMBL" id="MBK1838402.1"/>
    </source>
</evidence>
<comment type="caution">
    <text evidence="2">The sequence shown here is derived from an EMBL/GenBank/DDBJ whole genome shotgun (WGS) entry which is preliminary data.</text>
</comment>
<keyword evidence="3" id="KW-1185">Reference proteome</keyword>
<name>A0ABS1F4S2_9PROT</name>
<proteinExistence type="predicted"/>